<organism evidence="5 6">
    <name type="scientific">Dactylosporangium fulvum</name>
    <dbReference type="NCBI Taxonomy" id="53359"/>
    <lineage>
        <taxon>Bacteria</taxon>
        <taxon>Bacillati</taxon>
        <taxon>Actinomycetota</taxon>
        <taxon>Actinomycetes</taxon>
        <taxon>Micromonosporales</taxon>
        <taxon>Micromonosporaceae</taxon>
        <taxon>Dactylosporangium</taxon>
    </lineage>
</organism>
<dbReference type="PANTHER" id="PTHR35369">
    <property type="entry name" value="BLR3025 PROTEIN-RELATED"/>
    <property type="match status" value="1"/>
</dbReference>
<dbReference type="InterPro" id="IPR043128">
    <property type="entry name" value="Rev_trsase/Diguanyl_cyclase"/>
</dbReference>
<dbReference type="SUPFAM" id="SSF56672">
    <property type="entry name" value="DNA/RNA polymerases"/>
    <property type="match status" value="1"/>
</dbReference>
<dbReference type="PANTHER" id="PTHR35369:SF2">
    <property type="entry name" value="BLR3025 PROTEIN"/>
    <property type="match status" value="1"/>
</dbReference>
<dbReference type="InterPro" id="IPR001126">
    <property type="entry name" value="UmuC"/>
</dbReference>
<dbReference type="EMBL" id="CP073720">
    <property type="protein sequence ID" value="UWP81086.1"/>
    <property type="molecule type" value="Genomic_DNA"/>
</dbReference>
<proteinExistence type="inferred from homology"/>
<dbReference type="CDD" id="cd03468">
    <property type="entry name" value="PolY_like"/>
    <property type="match status" value="1"/>
</dbReference>
<comment type="function">
    <text evidence="3">Poorly processive, error-prone DNA polymerase involved in untargeted mutagenesis. Copies undamaged DNA at stalled replication forks, which arise in vivo from mismatched or misaligned primer ends. These misaligned primers can be extended by PolIV. Exhibits no 3'-5' exonuclease (proofreading) activity. May be involved in translesional synthesis, in conjunction with the beta clamp from PolIII.</text>
</comment>
<dbReference type="PROSITE" id="PS50173">
    <property type="entry name" value="UMUC"/>
    <property type="match status" value="1"/>
</dbReference>
<dbReference type="Gene3D" id="3.40.1170.60">
    <property type="match status" value="1"/>
</dbReference>
<evidence type="ECO:0000313" key="5">
    <source>
        <dbReference type="EMBL" id="UWP81086.1"/>
    </source>
</evidence>
<keyword evidence="6" id="KW-1185">Reference proteome</keyword>
<sequence>MTGVRTMVIWCPDWPVIAAEIVDGYPSHEPVAVLHANRVLSASPAARAEGVRRGLRKREAQGRCPHLIVLEHDPGRDMRAFEPVLTAVEALAPGVETLRPGACALAARGPARYYGGEEAAAERLVEQIAQQCDVEAQVGIADGTFAAGLAARAGTIVSPGETAGFLADLSITALGRPALVDLLRRLGIHTLAEFAALPGGDVLARFGFDAALAHRLAGGRDERPLAPRQPPPDLDVTETFDDPVDRVDAAAFAARALAERLHDRLGSHGLACTRLAIEATTETGAELVRTWRHDGLLGVGQIADRLRWQLDGWLRTRRTEKAGPGSGIIRLRLVPEGVVEHLGLQPGLWGEAGEERDRAHRALTRVQGLLGPDAVLTAVLDGGRADSRRIRLVAWGGERVAQSVEAPWPGRLPPPAPATVYVEPLPAEVLAADGAPVGVSGRLTLTAVPAKIRLGEEPQPVEIVAWAGPWPVDERWWAEGESRRYARFQLQLADDRALLAVLENGAWRVEALYD</sequence>
<accession>A0ABY5VZ84</accession>
<dbReference type="Gene3D" id="3.30.70.270">
    <property type="match status" value="1"/>
</dbReference>
<reference evidence="5" key="1">
    <citation type="submission" date="2021-04" db="EMBL/GenBank/DDBJ databases">
        <authorList>
            <person name="Hartkoorn R.C."/>
            <person name="Beaudoing E."/>
            <person name="Hot D."/>
        </authorList>
    </citation>
    <scope>NUCLEOTIDE SEQUENCE</scope>
    <source>
        <strain evidence="5">NRRL B-16292</strain>
    </source>
</reference>
<feature type="domain" description="UmuC" evidence="4">
    <location>
        <begin position="28"/>
        <end position="153"/>
    </location>
</feature>
<keyword evidence="2" id="KW-0227">DNA damage</keyword>
<protein>
    <submittedName>
        <fullName evidence="5">DNA polymerase Y family protein</fullName>
    </submittedName>
</protein>
<dbReference type="RefSeq" id="WP_259858849.1">
    <property type="nucleotide sequence ID" value="NZ_BAAAST010000141.1"/>
</dbReference>
<dbReference type="Pfam" id="PF00817">
    <property type="entry name" value="IMS"/>
    <property type="match status" value="1"/>
</dbReference>
<evidence type="ECO:0000259" key="4">
    <source>
        <dbReference type="PROSITE" id="PS50173"/>
    </source>
</evidence>
<evidence type="ECO:0000313" key="6">
    <source>
        <dbReference type="Proteomes" id="UP001059617"/>
    </source>
</evidence>
<name>A0ABY5VZ84_9ACTN</name>
<dbReference type="InterPro" id="IPR050356">
    <property type="entry name" value="SulA_CellDiv_inhibitor"/>
</dbReference>
<evidence type="ECO:0000256" key="3">
    <source>
        <dbReference type="ARBA" id="ARBA00025589"/>
    </source>
</evidence>
<evidence type="ECO:0000256" key="1">
    <source>
        <dbReference type="ARBA" id="ARBA00010945"/>
    </source>
</evidence>
<evidence type="ECO:0000256" key="2">
    <source>
        <dbReference type="ARBA" id="ARBA00022763"/>
    </source>
</evidence>
<gene>
    <name evidence="5" type="ORF">Dfulv_39130</name>
</gene>
<reference evidence="5" key="2">
    <citation type="submission" date="2022-09" db="EMBL/GenBank/DDBJ databases">
        <title>Biosynthetic gene clusters of Dactylosporangioum fulvum.</title>
        <authorList>
            <person name="Caradec T."/>
        </authorList>
    </citation>
    <scope>NUCLEOTIDE SEQUENCE</scope>
    <source>
        <strain evidence="5">NRRL B-16292</strain>
    </source>
</reference>
<dbReference type="InterPro" id="IPR043502">
    <property type="entry name" value="DNA/RNA_pol_sf"/>
</dbReference>
<comment type="similarity">
    <text evidence="1">Belongs to the DNA polymerase type-Y family.</text>
</comment>
<dbReference type="Proteomes" id="UP001059617">
    <property type="component" value="Chromosome"/>
</dbReference>